<proteinExistence type="predicted"/>
<dbReference type="EMBL" id="BDQK01000015">
    <property type="protein sequence ID" value="GBF82088.1"/>
    <property type="molecule type" value="Genomic_DNA"/>
</dbReference>
<dbReference type="Pfam" id="PF26355">
    <property type="entry name" value="HTH_VMAP-M9"/>
    <property type="match status" value="1"/>
</dbReference>
<evidence type="ECO:0000313" key="3">
    <source>
        <dbReference type="Proteomes" id="UP000287247"/>
    </source>
</evidence>
<keyword evidence="3" id="KW-1185">Reference proteome</keyword>
<organism evidence="2 3">
    <name type="scientific">Aphanothece sacrum FPU1</name>
    <dbReference type="NCBI Taxonomy" id="1920663"/>
    <lineage>
        <taxon>Bacteria</taxon>
        <taxon>Bacillati</taxon>
        <taxon>Cyanobacteriota</taxon>
        <taxon>Cyanophyceae</taxon>
        <taxon>Oscillatoriophycideae</taxon>
        <taxon>Chroococcales</taxon>
        <taxon>Aphanothecaceae</taxon>
        <taxon>Aphanothece</taxon>
    </lineage>
</organism>
<sequence length="302" mass="34976">MEPESTKISFKVVIILTDKAVFSNTGKHLSNIEVLVLQETLNGKKYPEIASNHGYTIEYLKNDVGPKLWRRLSYTFGEKVNKANVNIILQHQFYNEQAKITVETSNISVSLPQTKILSSPTQTIPNEKLSLPLPTNLSPPQSQVKQLENFAQIYFEKSLKSLQRTWTYQILMALALFPNGATEKAIMTVTELTNPDTVVDSLTQLEQMLLIEQTEEKYCLLPIAKNYVLAELKSEVALEKSLRERWVNWYLEITQRCDRSTFEKEKENLIEVMDWCILHHRYDQVKQLWQAIKFCFDIIPSM</sequence>
<gene>
    <name evidence="2" type="ORF">AsFPU1_3514</name>
</gene>
<reference evidence="3" key="1">
    <citation type="submission" date="2017-05" db="EMBL/GenBank/DDBJ databases">
        <title>Physiological properties and genetic analysis related to exopolysaccharide production of fresh-water unicellular cyanobacterium Aphanothece sacrum, Suizenji Nori, that has been cultured as a food source in Japan.</title>
        <authorList>
            <person name="Kanesaki Y."/>
            <person name="Yoshikawa S."/>
            <person name="Ohki K."/>
        </authorList>
    </citation>
    <scope>NUCLEOTIDE SEQUENCE [LARGE SCALE GENOMIC DNA]</scope>
    <source>
        <strain evidence="3">FPU1</strain>
    </source>
</reference>
<dbReference type="Proteomes" id="UP000287247">
    <property type="component" value="Unassembled WGS sequence"/>
</dbReference>
<evidence type="ECO:0000259" key="1">
    <source>
        <dbReference type="Pfam" id="PF26355"/>
    </source>
</evidence>
<protein>
    <submittedName>
        <fullName evidence="2">NB-ARC domain-containing protein</fullName>
    </submittedName>
</protein>
<dbReference type="OrthoDB" id="434800at2"/>
<feature type="domain" description="vWA-MoxR associated protein N-terminal HTH" evidence="1">
    <location>
        <begin position="10"/>
        <end position="91"/>
    </location>
</feature>
<accession>A0A401ILH4</accession>
<dbReference type="RefSeq" id="WP_124974395.1">
    <property type="nucleotide sequence ID" value="NZ_BDQK01000015.1"/>
</dbReference>
<name>A0A401ILH4_APHSA</name>
<dbReference type="InterPro" id="IPR058651">
    <property type="entry name" value="HTH_VMAP-M9"/>
</dbReference>
<comment type="caution">
    <text evidence="2">The sequence shown here is derived from an EMBL/GenBank/DDBJ whole genome shotgun (WGS) entry which is preliminary data.</text>
</comment>
<evidence type="ECO:0000313" key="2">
    <source>
        <dbReference type="EMBL" id="GBF82088.1"/>
    </source>
</evidence>
<dbReference type="AlphaFoldDB" id="A0A401ILH4"/>